<evidence type="ECO:0000313" key="3">
    <source>
        <dbReference type="Proteomes" id="UP000777784"/>
    </source>
</evidence>
<feature type="chain" id="PRO_5036823410" evidence="1">
    <location>
        <begin position="21"/>
        <end position="189"/>
    </location>
</feature>
<protein>
    <submittedName>
        <fullName evidence="2">Uncharacterized protein</fullName>
    </submittedName>
</protein>
<keyword evidence="1" id="KW-0732">Signal</keyword>
<dbReference type="Proteomes" id="UP000777784">
    <property type="component" value="Unassembled WGS sequence"/>
</dbReference>
<name>A0A948W764_UNCEI</name>
<dbReference type="EMBL" id="JAHJDP010000087">
    <property type="protein sequence ID" value="MBU2692259.1"/>
    <property type="molecule type" value="Genomic_DNA"/>
</dbReference>
<organism evidence="2 3">
    <name type="scientific">Eiseniibacteriota bacterium</name>
    <dbReference type="NCBI Taxonomy" id="2212470"/>
    <lineage>
        <taxon>Bacteria</taxon>
        <taxon>Candidatus Eiseniibacteriota</taxon>
    </lineage>
</organism>
<gene>
    <name evidence="2" type="ORF">KJ970_15155</name>
</gene>
<evidence type="ECO:0000313" key="2">
    <source>
        <dbReference type="EMBL" id="MBU2692259.1"/>
    </source>
</evidence>
<sequence length="189" mass="21046">MRTVLNVCILAVLITMFANAPSADQWDLIHECGTIDYNENEDCYLFLGFESGPYAIYDGDPFSSGDTAFIYGEVDSTDARECPGAAEYLWRYADGLCNVIDFGCGRVSRCGVEDECGCVMTDEYGGLALLNYNGLSYGDSVRIYGRKLSGPLSWCGFSWYVWVDTLFYCGVTPTKMESWGHIKSLYPEN</sequence>
<accession>A0A948W764</accession>
<reference evidence="2" key="1">
    <citation type="submission" date="2021-05" db="EMBL/GenBank/DDBJ databases">
        <title>Energy efficiency and biological interactions define the core microbiome of deep oligotrophic groundwater.</title>
        <authorList>
            <person name="Mehrshad M."/>
            <person name="Lopez-Fernandez M."/>
            <person name="Bell E."/>
            <person name="Bernier-Latmani R."/>
            <person name="Bertilsson S."/>
            <person name="Dopson M."/>
        </authorList>
    </citation>
    <scope>NUCLEOTIDE SEQUENCE</scope>
    <source>
        <strain evidence="2">Modern_marine.mb.64</strain>
    </source>
</reference>
<comment type="caution">
    <text evidence="2">The sequence shown here is derived from an EMBL/GenBank/DDBJ whole genome shotgun (WGS) entry which is preliminary data.</text>
</comment>
<dbReference type="AlphaFoldDB" id="A0A948W764"/>
<evidence type="ECO:0000256" key="1">
    <source>
        <dbReference type="SAM" id="SignalP"/>
    </source>
</evidence>
<proteinExistence type="predicted"/>
<feature type="signal peptide" evidence="1">
    <location>
        <begin position="1"/>
        <end position="20"/>
    </location>
</feature>